<feature type="domain" description="G" evidence="2">
    <location>
        <begin position="162"/>
        <end position="247"/>
    </location>
</feature>
<accession>A0ABS5BYH4</accession>
<dbReference type="Pfam" id="PF01926">
    <property type="entry name" value="MMR_HSR1"/>
    <property type="match status" value="1"/>
</dbReference>
<evidence type="ECO:0000313" key="6">
    <source>
        <dbReference type="Proteomes" id="UP000676565"/>
    </source>
</evidence>
<dbReference type="SUPFAM" id="SSF52540">
    <property type="entry name" value="P-loop containing nucleoside triphosphate hydrolases"/>
    <property type="match status" value="1"/>
</dbReference>
<name>A0ABS5BYH4_9BACT</name>
<feature type="domain" description="MnmE helical" evidence="4">
    <location>
        <begin position="67"/>
        <end position="381"/>
    </location>
</feature>
<dbReference type="PANTHER" id="PTHR42714:SF2">
    <property type="entry name" value="TRNA MODIFICATION GTPASE GTPBP3, MITOCHONDRIAL"/>
    <property type="match status" value="1"/>
</dbReference>
<dbReference type="InterPro" id="IPR005225">
    <property type="entry name" value="Small_GTP-bd"/>
</dbReference>
<dbReference type="NCBIfam" id="TIGR00231">
    <property type="entry name" value="small_GTP"/>
    <property type="match status" value="1"/>
</dbReference>
<evidence type="ECO:0000259" key="3">
    <source>
        <dbReference type="Pfam" id="PF10396"/>
    </source>
</evidence>
<dbReference type="InterPro" id="IPR006073">
    <property type="entry name" value="GTP-bd"/>
</dbReference>
<comment type="caution">
    <text evidence="5">The sequence shown here is derived from an EMBL/GenBank/DDBJ whole genome shotgun (WGS) entry which is preliminary data.</text>
</comment>
<evidence type="ECO:0000313" key="5">
    <source>
        <dbReference type="EMBL" id="MBP3958710.1"/>
    </source>
</evidence>
<dbReference type="RefSeq" id="WP_210658947.1">
    <property type="nucleotide sequence ID" value="NZ_JAGKQQ010000001.1"/>
</dbReference>
<proteinExistence type="predicted"/>
<dbReference type="Pfam" id="PF10396">
    <property type="entry name" value="TrmE_N"/>
    <property type="match status" value="1"/>
</dbReference>
<dbReference type="Gene3D" id="1.20.120.430">
    <property type="entry name" value="tRNA modification GTPase MnmE domain 2"/>
    <property type="match status" value="1"/>
</dbReference>
<dbReference type="SUPFAM" id="SSF116878">
    <property type="entry name" value="TrmE connector domain"/>
    <property type="match status" value="1"/>
</dbReference>
<organism evidence="5 6">
    <name type="scientific">Gemmata palustris</name>
    <dbReference type="NCBI Taxonomy" id="2822762"/>
    <lineage>
        <taxon>Bacteria</taxon>
        <taxon>Pseudomonadati</taxon>
        <taxon>Planctomycetota</taxon>
        <taxon>Planctomycetia</taxon>
        <taxon>Gemmatales</taxon>
        <taxon>Gemmataceae</taxon>
        <taxon>Gemmata</taxon>
    </lineage>
</organism>
<dbReference type="EMBL" id="JAGKQQ010000001">
    <property type="protein sequence ID" value="MBP3958710.1"/>
    <property type="molecule type" value="Genomic_DNA"/>
</dbReference>
<dbReference type="Pfam" id="PF12631">
    <property type="entry name" value="MnmE_helical"/>
    <property type="match status" value="1"/>
</dbReference>
<dbReference type="InterPro" id="IPR027417">
    <property type="entry name" value="P-loop_NTPase"/>
</dbReference>
<dbReference type="InterPro" id="IPR025867">
    <property type="entry name" value="MnmE_helical"/>
</dbReference>
<dbReference type="InterPro" id="IPR018948">
    <property type="entry name" value="GTP-bd_TrmE_N"/>
</dbReference>
<feature type="domain" description="GTP-binding protein TrmE N-terminal" evidence="3">
    <location>
        <begin position="9"/>
        <end position="64"/>
    </location>
</feature>
<dbReference type="Proteomes" id="UP000676565">
    <property type="component" value="Unassembled WGS sequence"/>
</dbReference>
<sequence>MHSPLPASLYFFAGPKSYTGQDLAELHTIGSLPLVERLVADLLAAGARPARPGEFTMRAFLAGKKDLPQAEAVQAVIEAGTDADLTAALAQLAGGVSQPLNMLRDDLLNLLADIEAALDFADEDIEFVGRAEILTRVQSAIDQLEMVRKQLDDRTVSGRPVRVALVGLPNAGKSSLFNALAGGAALVSPTPGTTRDYLTKSVTLTGITIELIDTAGWQGSSDTIEEQAQRLGSEQTTRADVIVWCDEHGTFSTADESRLLAVGATVLKVRTKSDLRTEQPAKGSHISASALAPNGLDDLRTALSDTVTSLTRPALAPSQSRCRHHVLACLEHLREARALAASNNAPELLALALRGAIEPLGEMTGAVYTNDLLDRIFSRFCIGK</sequence>
<reference evidence="5 6" key="1">
    <citation type="submission" date="2021-04" db="EMBL/GenBank/DDBJ databases">
        <authorList>
            <person name="Ivanova A."/>
        </authorList>
    </citation>
    <scope>NUCLEOTIDE SEQUENCE [LARGE SCALE GENOMIC DNA]</scope>
    <source>
        <strain evidence="5 6">G18</strain>
    </source>
</reference>
<evidence type="ECO:0000256" key="1">
    <source>
        <dbReference type="SAM" id="Coils"/>
    </source>
</evidence>
<keyword evidence="1" id="KW-0175">Coiled coil</keyword>
<evidence type="ECO:0000259" key="4">
    <source>
        <dbReference type="Pfam" id="PF12631"/>
    </source>
</evidence>
<dbReference type="InterPro" id="IPR027368">
    <property type="entry name" value="MnmE_dom2"/>
</dbReference>
<dbReference type="Gene3D" id="3.30.1360.120">
    <property type="entry name" value="Probable tRNA modification gtpase trme, domain 1"/>
    <property type="match status" value="1"/>
</dbReference>
<gene>
    <name evidence="5" type="ORF">J8F10_25985</name>
</gene>
<dbReference type="InterPro" id="IPR027266">
    <property type="entry name" value="TrmE/GcvT-like"/>
</dbReference>
<evidence type="ECO:0000259" key="2">
    <source>
        <dbReference type="Pfam" id="PF01926"/>
    </source>
</evidence>
<dbReference type="PANTHER" id="PTHR42714">
    <property type="entry name" value="TRNA MODIFICATION GTPASE GTPBP3"/>
    <property type="match status" value="1"/>
</dbReference>
<protein>
    <submittedName>
        <fullName evidence="5">50S ribosome-binding GTPase</fullName>
    </submittedName>
</protein>
<dbReference type="Gene3D" id="3.40.50.300">
    <property type="entry name" value="P-loop containing nucleotide triphosphate hydrolases"/>
    <property type="match status" value="1"/>
</dbReference>
<feature type="coiled-coil region" evidence="1">
    <location>
        <begin position="104"/>
        <end position="154"/>
    </location>
</feature>
<keyword evidence="6" id="KW-1185">Reference proteome</keyword>